<feature type="region of interest" description="Disordered" evidence="1">
    <location>
        <begin position="413"/>
        <end position="497"/>
    </location>
</feature>
<dbReference type="STRING" id="857342.A0A2T3BBD1"/>
<feature type="compositionally biased region" description="Basic and acidic residues" evidence="1">
    <location>
        <begin position="266"/>
        <end position="292"/>
    </location>
</feature>
<feature type="compositionally biased region" description="Basic and acidic residues" evidence="1">
    <location>
        <begin position="157"/>
        <end position="177"/>
    </location>
</feature>
<organism evidence="2 3">
    <name type="scientific">Amorphotheca resinae ATCC 22711</name>
    <dbReference type="NCBI Taxonomy" id="857342"/>
    <lineage>
        <taxon>Eukaryota</taxon>
        <taxon>Fungi</taxon>
        <taxon>Dikarya</taxon>
        <taxon>Ascomycota</taxon>
        <taxon>Pezizomycotina</taxon>
        <taxon>Leotiomycetes</taxon>
        <taxon>Helotiales</taxon>
        <taxon>Amorphothecaceae</taxon>
        <taxon>Amorphotheca</taxon>
    </lineage>
</organism>
<gene>
    <name evidence="2" type="ORF">M430DRAFT_16313</name>
</gene>
<dbReference type="OrthoDB" id="3439820at2759"/>
<sequence>MEGKKKKKETLPPAAALETRPSRSKRSRPASFEKLVSRVFPSRRAERGYTLRKEYREDGPETATDLVFGMVDSQKLHNGEDVKDDQSRLVEKIAGNASHQVVGDKGSGPNSHRSGAKDATKEDVHRLAESGTIHRRISEGGRVKEKRHGSLRRFFSLRKDSKSSDRKDLRNDARSQQEKPVPLLHMPNLEKEPRRLSLKEETVEKKEESETQKAQRMLEEKKAQREQRRRLQESGDFLGVQGANPRTGYWDISTATSSSQPSQLSDDTKRKLVQQEKHAEEQRIKFEEQKSKYEKARAMYRAELARVHKSNDNRAREKAEQKKREMRLRQRRYGRWKSGENGWSSVAEPALSPIQQSLAGSPRGTAPGDRLFPMPSADNPTPYINPNHIGQQDYFGHRSVSSPLARDRYNALVESASTTSGRRIVEMPRRQRRKRNYSSGTVLHKDSSYDSIDEILSNNPPFPPSRRPSDVLDAPATERSSPKEQSRPTEQSSAALPVSLRASQSDNFLEEALFLPQLYCQYAGEATATLSPLVLTSQVLTFQLYSRSPEELNPRRGITALNKLAPVSPKDLVAMQIPSSSQVQKDLTVMEPLATSRIWPGSRGSSTTIIPTIIITGYGPVQRLFTGFRLIAKMEVTQRHQFLEGKSNRISLQTNSHQNGTSKVGQSTACQTHQVDIATSSYQMMVRISRFCRKLIPNGEKVRMTSTPTSISMSRQNSEKPEGVEHKPNLLQHRSSGNLEIKGATEARNRRSQTHRNLFRRTTGRVTHIIRAFKLLPRGLGDIGGPFKTRNKAWHNVENEGKELSKELPRGRHTARLGPGRVGLNSNGIFQTQWLLPIFSPHSDIRRQAEQRLNWQDVGLFLAATVFRGQ</sequence>
<evidence type="ECO:0000313" key="3">
    <source>
        <dbReference type="Proteomes" id="UP000241818"/>
    </source>
</evidence>
<feature type="region of interest" description="Disordered" evidence="1">
    <location>
        <begin position="704"/>
        <end position="726"/>
    </location>
</feature>
<dbReference type="RefSeq" id="XP_024724199.1">
    <property type="nucleotide sequence ID" value="XM_024863442.1"/>
</dbReference>
<accession>A0A2T3BBD1</accession>
<proteinExistence type="predicted"/>
<feature type="compositionally biased region" description="Basic and acidic residues" evidence="1">
    <location>
        <begin position="717"/>
        <end position="726"/>
    </location>
</feature>
<keyword evidence="3" id="KW-1185">Reference proteome</keyword>
<evidence type="ECO:0000256" key="1">
    <source>
        <dbReference type="SAM" id="MobiDB-lite"/>
    </source>
</evidence>
<feature type="region of interest" description="Disordered" evidence="1">
    <location>
        <begin position="305"/>
        <end position="332"/>
    </location>
</feature>
<dbReference type="InParanoid" id="A0A2T3BBD1"/>
<feature type="compositionally biased region" description="Polar residues" evidence="1">
    <location>
        <begin position="704"/>
        <end position="716"/>
    </location>
</feature>
<dbReference type="GeneID" id="36571523"/>
<dbReference type="EMBL" id="KZ679007">
    <property type="protein sequence ID" value="PSS25600.1"/>
    <property type="molecule type" value="Genomic_DNA"/>
</dbReference>
<dbReference type="Proteomes" id="UP000241818">
    <property type="component" value="Unassembled WGS sequence"/>
</dbReference>
<dbReference type="AlphaFoldDB" id="A0A2T3BBD1"/>
<evidence type="ECO:0000313" key="2">
    <source>
        <dbReference type="EMBL" id="PSS25600.1"/>
    </source>
</evidence>
<feature type="region of interest" description="Disordered" evidence="1">
    <location>
        <begin position="1"/>
        <end position="39"/>
    </location>
</feature>
<feature type="compositionally biased region" description="Basic and acidic residues" evidence="1">
    <location>
        <begin position="115"/>
        <end position="128"/>
    </location>
</feature>
<feature type="region of interest" description="Disordered" evidence="1">
    <location>
        <begin position="94"/>
        <end position="292"/>
    </location>
</feature>
<feature type="compositionally biased region" description="Basic and acidic residues" evidence="1">
    <location>
        <begin position="305"/>
        <end position="323"/>
    </location>
</feature>
<feature type="compositionally biased region" description="Basic and acidic residues" evidence="1">
    <location>
        <begin position="188"/>
        <end position="233"/>
    </location>
</feature>
<name>A0A2T3BBD1_AMORE</name>
<protein>
    <submittedName>
        <fullName evidence="2">Uncharacterized protein</fullName>
    </submittedName>
</protein>
<reference evidence="2 3" key="1">
    <citation type="journal article" date="2018" name="New Phytol.">
        <title>Comparative genomics and transcriptomics depict ericoid mycorrhizal fungi as versatile saprotrophs and plant mutualists.</title>
        <authorList>
            <person name="Martino E."/>
            <person name="Morin E."/>
            <person name="Grelet G.A."/>
            <person name="Kuo A."/>
            <person name="Kohler A."/>
            <person name="Daghino S."/>
            <person name="Barry K.W."/>
            <person name="Cichocki N."/>
            <person name="Clum A."/>
            <person name="Dockter R.B."/>
            <person name="Hainaut M."/>
            <person name="Kuo R.C."/>
            <person name="LaButti K."/>
            <person name="Lindahl B.D."/>
            <person name="Lindquist E.A."/>
            <person name="Lipzen A."/>
            <person name="Khouja H.R."/>
            <person name="Magnuson J."/>
            <person name="Murat C."/>
            <person name="Ohm R.A."/>
            <person name="Singer S.W."/>
            <person name="Spatafora J.W."/>
            <person name="Wang M."/>
            <person name="Veneault-Fourrey C."/>
            <person name="Henrissat B."/>
            <person name="Grigoriev I.V."/>
            <person name="Martin F.M."/>
            <person name="Perotto S."/>
        </authorList>
    </citation>
    <scope>NUCLEOTIDE SEQUENCE [LARGE SCALE GENOMIC DNA]</scope>
    <source>
        <strain evidence="2 3">ATCC 22711</strain>
    </source>
</reference>
<feature type="compositionally biased region" description="Polar residues" evidence="1">
    <location>
        <begin position="253"/>
        <end position="265"/>
    </location>
</feature>